<protein>
    <submittedName>
        <fullName evidence="2">GNAT family N-acetyltransferase</fullName>
    </submittedName>
</protein>
<gene>
    <name evidence="2" type="ORF">HH215_31175</name>
</gene>
<dbReference type="AlphaFoldDB" id="A0A7Z2ZP89"/>
<evidence type="ECO:0000313" key="2">
    <source>
        <dbReference type="EMBL" id="QJD87201.1"/>
    </source>
</evidence>
<dbReference type="SUPFAM" id="SSF55729">
    <property type="entry name" value="Acyl-CoA N-acyltransferases (Nat)"/>
    <property type="match status" value="1"/>
</dbReference>
<dbReference type="Pfam" id="PF13480">
    <property type="entry name" value="Acetyltransf_6"/>
    <property type="match status" value="1"/>
</dbReference>
<evidence type="ECO:0000313" key="3">
    <source>
        <dbReference type="Proteomes" id="UP000502248"/>
    </source>
</evidence>
<dbReference type="EMBL" id="CP051680">
    <property type="protein sequence ID" value="QJD87201.1"/>
    <property type="molecule type" value="Genomic_DNA"/>
</dbReference>
<dbReference type="RefSeq" id="WP_169283447.1">
    <property type="nucleotide sequence ID" value="NZ_CP051680.1"/>
</dbReference>
<evidence type="ECO:0000259" key="1">
    <source>
        <dbReference type="Pfam" id="PF13480"/>
    </source>
</evidence>
<proteinExistence type="predicted"/>
<dbReference type="Gene3D" id="3.40.630.30">
    <property type="match status" value="1"/>
</dbReference>
<name>A0A7Z2ZP89_9BACL</name>
<organism evidence="2 3">
    <name type="scientific">Cohnella herbarum</name>
    <dbReference type="NCBI Taxonomy" id="2728023"/>
    <lineage>
        <taxon>Bacteria</taxon>
        <taxon>Bacillati</taxon>
        <taxon>Bacillota</taxon>
        <taxon>Bacilli</taxon>
        <taxon>Bacillales</taxon>
        <taxon>Paenibacillaceae</taxon>
        <taxon>Cohnella</taxon>
    </lineage>
</organism>
<reference evidence="2 3" key="1">
    <citation type="submission" date="2020-04" db="EMBL/GenBank/DDBJ databases">
        <title>Genome sequencing of novel species.</title>
        <authorList>
            <person name="Heo J."/>
            <person name="Kim S.-J."/>
            <person name="Kim J.-S."/>
            <person name="Hong S.-B."/>
            <person name="Kwon S.-W."/>
        </authorList>
    </citation>
    <scope>NUCLEOTIDE SEQUENCE [LARGE SCALE GENOMIC DNA]</scope>
    <source>
        <strain evidence="2 3">MFER-1</strain>
    </source>
</reference>
<keyword evidence="3" id="KW-1185">Reference proteome</keyword>
<dbReference type="InterPro" id="IPR016181">
    <property type="entry name" value="Acyl_CoA_acyltransferase"/>
</dbReference>
<keyword evidence="2" id="KW-0808">Transferase</keyword>
<dbReference type="Proteomes" id="UP000502248">
    <property type="component" value="Chromosome"/>
</dbReference>
<dbReference type="InterPro" id="IPR038740">
    <property type="entry name" value="BioF2-like_GNAT_dom"/>
</dbReference>
<feature type="domain" description="BioF2-like acetyltransferase" evidence="1">
    <location>
        <begin position="162"/>
        <end position="289"/>
    </location>
</feature>
<sequence length="330" mass="38895">MSERIRNQPDIVLNAKYKYRELCRTNSSIPLFDRDWWLDIVCGGTDNWDVIIVEKGNEVVASLPFYKVKKYGFNLIQMPELTLTLGIWIKYPPNQKYATRLAYERELHLEIIGQMPDVDYSYQHFNRNITNWSTFYWRGFRQTTRYTYVIEDLQDPAAVYANFRENIRSGIEKSQQMLKVIESDDVDQFYEMHSGNFDPKTFPIPYSRETLKRLDKELSKRNLRKILLAVDASGKIHSGVYLVWDSGCAYNLLGGADFTFRNSGPHAMLIWHAIQLMSKENLPFDFYGGMHETVESFFRSFGAKQKPYFQISKTHGKIFKFFYYLKQSII</sequence>
<dbReference type="GO" id="GO:0016740">
    <property type="term" value="F:transferase activity"/>
    <property type="evidence" value="ECO:0007669"/>
    <property type="project" value="UniProtKB-KW"/>
</dbReference>
<accession>A0A7Z2ZP89</accession>
<dbReference type="KEGG" id="cheb:HH215_31175"/>